<organism evidence="2 3">
    <name type="scientific">Takifugu bimaculatus</name>
    <dbReference type="NCBI Taxonomy" id="433685"/>
    <lineage>
        <taxon>Eukaryota</taxon>
        <taxon>Metazoa</taxon>
        <taxon>Chordata</taxon>
        <taxon>Craniata</taxon>
        <taxon>Vertebrata</taxon>
        <taxon>Euteleostomi</taxon>
        <taxon>Actinopterygii</taxon>
        <taxon>Neopterygii</taxon>
        <taxon>Teleostei</taxon>
        <taxon>Neoteleostei</taxon>
        <taxon>Acanthomorphata</taxon>
        <taxon>Eupercaria</taxon>
        <taxon>Tetraodontiformes</taxon>
        <taxon>Tetradontoidea</taxon>
        <taxon>Tetraodontidae</taxon>
        <taxon>Takifugu</taxon>
    </lineage>
</organism>
<accession>A0A4Z2AXP8</accession>
<comment type="caution">
    <text evidence="2">The sequence shown here is derived from an EMBL/GenBank/DDBJ whole genome shotgun (WGS) entry which is preliminary data.</text>
</comment>
<gene>
    <name evidence="2" type="ORF">fugu_009009</name>
</gene>
<dbReference type="AlphaFoldDB" id="A0A4Z2AXP8"/>
<proteinExistence type="predicted"/>
<evidence type="ECO:0000313" key="3">
    <source>
        <dbReference type="Proteomes" id="UP000516260"/>
    </source>
</evidence>
<evidence type="ECO:0000256" key="1">
    <source>
        <dbReference type="SAM" id="Phobius"/>
    </source>
</evidence>
<sequence>MIPDAAEPAGRKAQSGRVIGLLGRVMPDTFTLIKNRTELRLGQLERAVAAEGSARPAWVIGILASVLIFTTVVDVLGNLLVIISVFRNRKLRNAELLRQESALLRLLTLELVTFKQPDLHLPVISAAQLIFRNANSPLSSSQAALNPQPVVNLKEGRCGVQQPTRFGGKTPAW</sequence>
<evidence type="ECO:0000313" key="2">
    <source>
        <dbReference type="EMBL" id="TNM84831.1"/>
    </source>
</evidence>
<keyword evidence="1" id="KW-1133">Transmembrane helix</keyword>
<dbReference type="EMBL" id="SWLE01000022">
    <property type="protein sequence ID" value="TNM84831.1"/>
    <property type="molecule type" value="Genomic_DNA"/>
</dbReference>
<keyword evidence="1" id="KW-0812">Transmembrane</keyword>
<keyword evidence="3" id="KW-1185">Reference proteome</keyword>
<name>A0A4Z2AXP8_9TELE</name>
<protein>
    <recommendedName>
        <fullName evidence="4">G-protein coupled receptors family 1 profile domain-containing protein</fullName>
    </recommendedName>
</protein>
<dbReference type="Proteomes" id="UP000516260">
    <property type="component" value="Chromosome 9"/>
</dbReference>
<evidence type="ECO:0008006" key="4">
    <source>
        <dbReference type="Google" id="ProtNLM"/>
    </source>
</evidence>
<keyword evidence="1" id="KW-0472">Membrane</keyword>
<reference evidence="2 3" key="1">
    <citation type="submission" date="2019-04" db="EMBL/GenBank/DDBJ databases">
        <title>The sequence and de novo assembly of Takifugu bimaculatus genome using PacBio and Hi-C technologies.</title>
        <authorList>
            <person name="Xu P."/>
            <person name="Liu B."/>
            <person name="Zhou Z."/>
        </authorList>
    </citation>
    <scope>NUCLEOTIDE SEQUENCE [LARGE SCALE GENOMIC DNA]</scope>
    <source>
        <strain evidence="2">TB-2018</strain>
        <tissue evidence="2">Muscle</tissue>
    </source>
</reference>
<feature type="transmembrane region" description="Helical" evidence="1">
    <location>
        <begin position="58"/>
        <end position="86"/>
    </location>
</feature>